<dbReference type="AlphaFoldDB" id="A0AAV0W690"/>
<name>A0AAV0W690_9HEMI</name>
<sequence>MCGGTAGGSPSGGRARATSSVIFFRSTVTAHAATDGIVGTLAVWRAGASVPAGISCSLLGSRGVAMRCASVRSSSSSSSSLSSSARGVPSNVGRPGNAVLWQ</sequence>
<organism evidence="2 3">
    <name type="scientific">Macrosiphum euphorbiae</name>
    <name type="common">potato aphid</name>
    <dbReference type="NCBI Taxonomy" id="13131"/>
    <lineage>
        <taxon>Eukaryota</taxon>
        <taxon>Metazoa</taxon>
        <taxon>Ecdysozoa</taxon>
        <taxon>Arthropoda</taxon>
        <taxon>Hexapoda</taxon>
        <taxon>Insecta</taxon>
        <taxon>Pterygota</taxon>
        <taxon>Neoptera</taxon>
        <taxon>Paraneoptera</taxon>
        <taxon>Hemiptera</taxon>
        <taxon>Sternorrhyncha</taxon>
        <taxon>Aphidomorpha</taxon>
        <taxon>Aphidoidea</taxon>
        <taxon>Aphididae</taxon>
        <taxon>Macrosiphini</taxon>
        <taxon>Macrosiphum</taxon>
    </lineage>
</organism>
<evidence type="ECO:0000313" key="3">
    <source>
        <dbReference type="Proteomes" id="UP001160148"/>
    </source>
</evidence>
<comment type="caution">
    <text evidence="2">The sequence shown here is derived from an EMBL/GenBank/DDBJ whole genome shotgun (WGS) entry which is preliminary data.</text>
</comment>
<evidence type="ECO:0008006" key="4">
    <source>
        <dbReference type="Google" id="ProtNLM"/>
    </source>
</evidence>
<dbReference type="Proteomes" id="UP001160148">
    <property type="component" value="Unassembled WGS sequence"/>
</dbReference>
<feature type="region of interest" description="Disordered" evidence="1">
    <location>
        <begin position="73"/>
        <end position="102"/>
    </location>
</feature>
<reference evidence="2 3" key="1">
    <citation type="submission" date="2023-01" db="EMBL/GenBank/DDBJ databases">
        <authorList>
            <person name="Whitehead M."/>
        </authorList>
    </citation>
    <scope>NUCLEOTIDE SEQUENCE [LARGE SCALE GENOMIC DNA]</scope>
</reference>
<proteinExistence type="predicted"/>
<accession>A0AAV0W690</accession>
<protein>
    <recommendedName>
        <fullName evidence="4">Secreted protein</fullName>
    </recommendedName>
</protein>
<evidence type="ECO:0000256" key="1">
    <source>
        <dbReference type="SAM" id="MobiDB-lite"/>
    </source>
</evidence>
<feature type="compositionally biased region" description="Low complexity" evidence="1">
    <location>
        <begin position="73"/>
        <end position="84"/>
    </location>
</feature>
<gene>
    <name evidence="2" type="ORF">MEUPH1_LOCUS7660</name>
</gene>
<evidence type="ECO:0000313" key="2">
    <source>
        <dbReference type="EMBL" id="CAI6351301.1"/>
    </source>
</evidence>
<dbReference type="EMBL" id="CARXXK010000001">
    <property type="protein sequence ID" value="CAI6351301.1"/>
    <property type="molecule type" value="Genomic_DNA"/>
</dbReference>
<keyword evidence="3" id="KW-1185">Reference proteome</keyword>